<proteinExistence type="predicted"/>
<accession>A0A372ZKP6</accession>
<sequence>MLTSPASAEAAWDSYSIDRQTVRPGETFTITMTLTNTETTDIVFSYEYIEPNWPMNVTPGIVEAVGCGGDVTDCSVSGKTAVFHPRVPIAPGDSRSVTFTARALPPPVPGSGPMRLSWSPYMYYEYDYTPGGPLHSRIHQAWVPQLTVETDYS</sequence>
<evidence type="ECO:0000313" key="1">
    <source>
        <dbReference type="EMBL" id="RGD56438.1"/>
    </source>
</evidence>
<dbReference type="EMBL" id="QVIG01000001">
    <property type="protein sequence ID" value="RGD56438.1"/>
    <property type="molecule type" value="Genomic_DNA"/>
</dbReference>
<dbReference type="RefSeq" id="WP_117484856.1">
    <property type="nucleotide sequence ID" value="NZ_QVIG01000001.1"/>
</dbReference>
<evidence type="ECO:0008006" key="3">
    <source>
        <dbReference type="Google" id="ProtNLM"/>
    </source>
</evidence>
<organism evidence="1 2">
    <name type="scientific">Kitasatospora xanthocidica</name>
    <dbReference type="NCBI Taxonomy" id="83382"/>
    <lineage>
        <taxon>Bacteria</taxon>
        <taxon>Bacillati</taxon>
        <taxon>Actinomycetota</taxon>
        <taxon>Actinomycetes</taxon>
        <taxon>Kitasatosporales</taxon>
        <taxon>Streptomycetaceae</taxon>
        <taxon>Kitasatospora</taxon>
    </lineage>
</organism>
<evidence type="ECO:0000313" key="2">
    <source>
        <dbReference type="Proteomes" id="UP000263377"/>
    </source>
</evidence>
<comment type="caution">
    <text evidence="1">The sequence shown here is derived from an EMBL/GenBank/DDBJ whole genome shotgun (WGS) entry which is preliminary data.</text>
</comment>
<dbReference type="AlphaFoldDB" id="A0A372ZKP6"/>
<dbReference type="Proteomes" id="UP000263377">
    <property type="component" value="Unassembled WGS sequence"/>
</dbReference>
<keyword evidence="2" id="KW-1185">Reference proteome</keyword>
<reference evidence="1 2" key="1">
    <citation type="submission" date="2018-08" db="EMBL/GenBank/DDBJ databases">
        <title>Diversity &amp; Physiological Properties of Lignin-Decomposing Actinobacteria from Soil.</title>
        <authorList>
            <person name="Roh S.G."/>
            <person name="Kim S.B."/>
        </authorList>
    </citation>
    <scope>NUCLEOTIDE SEQUENCE [LARGE SCALE GENOMIC DNA]</scope>
    <source>
        <strain evidence="1 2">MMS17-GH009</strain>
    </source>
</reference>
<gene>
    <name evidence="1" type="ORF">DR950_00315</name>
</gene>
<protein>
    <recommendedName>
        <fullName evidence="3">DUF11 domain-containing protein</fullName>
    </recommendedName>
</protein>
<name>A0A372ZKP6_9ACTN</name>